<sequence length="183" mass="21340">MSSAPNEDFSDIYDLELKLREKLAQLQFNEENLQQCQAQLTESQNSLCQLKILLDNERRILNQTRSELDSASELISQLEDEKISSQTQLAQLQLNWKNAQIIHDNLINQAKKTKLENIIIQRKNEILEAKLSEQKMLNEIISENVKDLRCQINKLYPVIQSNVEKLKEEQKCLCDAFQVILKK</sequence>
<protein>
    <submittedName>
        <fullName evidence="2">Uncharacterized protein</fullName>
    </submittedName>
</protein>
<dbReference type="AlphaFoldDB" id="A0AA39F7M3"/>
<evidence type="ECO:0000256" key="1">
    <source>
        <dbReference type="SAM" id="Coils"/>
    </source>
</evidence>
<organism evidence="2 3">
    <name type="scientific">Microctonus aethiopoides</name>
    <dbReference type="NCBI Taxonomy" id="144406"/>
    <lineage>
        <taxon>Eukaryota</taxon>
        <taxon>Metazoa</taxon>
        <taxon>Ecdysozoa</taxon>
        <taxon>Arthropoda</taxon>
        <taxon>Hexapoda</taxon>
        <taxon>Insecta</taxon>
        <taxon>Pterygota</taxon>
        <taxon>Neoptera</taxon>
        <taxon>Endopterygota</taxon>
        <taxon>Hymenoptera</taxon>
        <taxon>Apocrita</taxon>
        <taxon>Ichneumonoidea</taxon>
        <taxon>Braconidae</taxon>
        <taxon>Euphorinae</taxon>
        <taxon>Microctonus</taxon>
    </lineage>
</organism>
<name>A0AA39F7M3_9HYME</name>
<proteinExistence type="predicted"/>
<reference evidence="2" key="1">
    <citation type="journal article" date="2023" name="bioRxiv">
        <title>Scaffold-level genome assemblies of two parasitoid biocontrol wasps reveal the parthenogenesis mechanism and an associated novel virus.</title>
        <authorList>
            <person name="Inwood S."/>
            <person name="Skelly J."/>
            <person name="Guhlin J."/>
            <person name="Harrop T."/>
            <person name="Goldson S."/>
            <person name="Dearden P."/>
        </authorList>
    </citation>
    <scope>NUCLEOTIDE SEQUENCE</scope>
    <source>
        <strain evidence="2">Irish</strain>
        <tissue evidence="2">Whole body</tissue>
    </source>
</reference>
<feature type="coiled-coil region" evidence="1">
    <location>
        <begin position="19"/>
        <end position="95"/>
    </location>
</feature>
<dbReference type="Proteomes" id="UP001168990">
    <property type="component" value="Unassembled WGS sequence"/>
</dbReference>
<gene>
    <name evidence="2" type="ORF">PV328_003067</name>
</gene>
<evidence type="ECO:0000313" key="2">
    <source>
        <dbReference type="EMBL" id="KAK0164436.1"/>
    </source>
</evidence>
<comment type="caution">
    <text evidence="2">The sequence shown here is derived from an EMBL/GenBank/DDBJ whole genome shotgun (WGS) entry which is preliminary data.</text>
</comment>
<keyword evidence="1" id="KW-0175">Coiled coil</keyword>
<dbReference type="SUPFAM" id="SSF57997">
    <property type="entry name" value="Tropomyosin"/>
    <property type="match status" value="1"/>
</dbReference>
<accession>A0AA39F7M3</accession>
<reference evidence="2" key="2">
    <citation type="submission" date="2023-03" db="EMBL/GenBank/DDBJ databases">
        <authorList>
            <person name="Inwood S.N."/>
            <person name="Skelly J.G."/>
            <person name="Guhlin J."/>
            <person name="Harrop T.W.R."/>
            <person name="Goldson S.G."/>
            <person name="Dearden P.K."/>
        </authorList>
    </citation>
    <scope>NUCLEOTIDE SEQUENCE</scope>
    <source>
        <strain evidence="2">Irish</strain>
        <tissue evidence="2">Whole body</tissue>
    </source>
</reference>
<evidence type="ECO:0000313" key="3">
    <source>
        <dbReference type="Proteomes" id="UP001168990"/>
    </source>
</evidence>
<dbReference type="EMBL" id="JAQQBS010001422">
    <property type="protein sequence ID" value="KAK0164436.1"/>
    <property type="molecule type" value="Genomic_DNA"/>
</dbReference>
<keyword evidence="3" id="KW-1185">Reference proteome</keyword>